<dbReference type="EMBL" id="VUOC01000002">
    <property type="protein sequence ID" value="KAA2242742.1"/>
    <property type="molecule type" value="Genomic_DNA"/>
</dbReference>
<evidence type="ECO:0000313" key="3">
    <source>
        <dbReference type="Proteomes" id="UP000324611"/>
    </source>
</evidence>
<dbReference type="NCBIfam" id="TIGR04183">
    <property type="entry name" value="Por_Secre_tail"/>
    <property type="match status" value="1"/>
</dbReference>
<evidence type="ECO:0000313" key="2">
    <source>
        <dbReference type="EMBL" id="KAA2242742.1"/>
    </source>
</evidence>
<feature type="chain" id="PRO_5022735312" evidence="1">
    <location>
        <begin position="27"/>
        <end position="1789"/>
    </location>
</feature>
<sequence>MKKITPLLRVALMACLLLVVSGKVLAQYTTSGVYLEFDQPPPGSIAMDGVYLSSGEYIAFSGGYVMGGNIPSNNIQYLMGSGFSYPVRVDAIYPVMPQGGNLSFYGEHYHYNIFGDYSVRFVYIMNPPNNIMASVASNSQTCANDAITLYFSSERPLFTDNIVLTSVLWEYRVSGEADWHLYDRGSLQGYNSVFQPLSVLGAVSGPVNVQFRCRIQAEYPDALFFSPYSNPSGYYTIIPEPPRVNAGAIQVTPACHGQSNGKIALPGSAITANSSNMRWILRPGDARNACDPGLGSGPSNCGDMVDWSYGAVPVSQGISSSGRAPGTYTLWVLDGTQGSNCITPILVTIPELDELVISNNTSQTSNISCFGGNDGVISVTASGGNGPGSGYFFSLETRAGVVVVGEQPGSGSSKNWSGLPAGDYTAWVRDATCTTIRKPVNITISQPPQITGEVTPVQPTCLSPGNGSLAVKADPGATNYEYKLYPKGSSNALQESGAVATRNYTFSGLGGGDYTVAIRNADYPSCDGWATDVSLNTVSPLGLQLLANDSVSCYGGHDGHLQFSASGGSNAFRYTLSGNGITPVTNATGNFSGLTAGDYTITLNNAAPGCNDQLTADYTVYQRDPLQVQLQPTAITCAGKDNGVLRAVVGGGSAFYKYTWQQYKNGAWTGSSFWFETDTQIEGLTPGTYRVIITDSRAAGCIVTSDEIVLDDPAPLVVTNVSVTQAVCLADGAAISMSATGGDTHYTYAYSLDGGASFTNFTAADRLHTAGIYTLRVADGAGCATIDDNTHSVTLPAAALSFTTTVSDYHGFNLSCTHAGDGSITIHAVGGNGGTYSGYQYSLNDGPYQSTNTFTNLESGIYTIHVKDGRGCEVTGSVTLTEPFIVINATKQDIICYGHATGSITTNISGGAAPYAILMNGVSAAPSMANLAQGDYTLHITDANGCSKDTLISIVYTYPALGIQNLALTDISCYGSTGNINFTATGGDGTYQYWLSTDNWVSQTPYTIGAPLTAGDYALQVTDGHGCAVTNTGTLSITAPPAQLSFTAKLSDYNGYNISCAGGSNGFAQITATGGNGGAYSGYTYALDNRPFGSAAPIQNINAGTHILRVKDARGCEVFATYSFTESAQAIGLQLISKQDVTCAGIPAGSITVAGSGGAGGLQYSIDNTNWQSSGMFTGLVAGTYTVAVRDVNNCGRSITVQVNTQNAPIVVDNITRNEIVCFGTEGSINVQAHGGTGALTYEYSLDGGAFTAFNNNTGFHAGNYTVRIKDAAGCYSAVSDVLAITAPAAPLTAGVTISDFNGVAISCYGLADGVINVAASGGNGAGYAGYQYSINNSAYTANGHYSNLSTGNYQIKIQDGRGCIITRNVVLQQPAAPVSLAVTGIENLVCGAQPTGEISLRANGGTLPYAYSLDDGPAQQSGVFSTLSAGNYALHVEDVNGCTAGTTANVTTQYPAIAATAIVKPVNCFGQADGAINVTATGGDGNYTYSWNTPEISGADVTKIPAGEYALTIADGTGCNASFNYEVEQPVLLSLAVAGPPVCEGLHDGHIDINTQGGIPPYQYSLNGDTWQTNTSFSNLAAGVYNIAVQDANGCTTRQDVTLDKANTKPDIDFLVASRKNALDTLAIQDISFPAPDHLNWRFSPEATLLGYKDGTPLIKFNAPGTYWVEISADFGSCTYTVRKDITISAYDPLAGAGYSLPVQVIDAVTLSPNPNDGNFRFKVSLNRKQQVVVYVYDINGGILGRKQYTSTLTIDDQFSLNNTLPGTYVLRVIAENESRDLRFIITN</sequence>
<name>A0A5B2VWQ6_9BACT</name>
<organism evidence="2 3">
    <name type="scientific">Chitinophaga agrisoli</name>
    <dbReference type="NCBI Taxonomy" id="2607653"/>
    <lineage>
        <taxon>Bacteria</taxon>
        <taxon>Pseudomonadati</taxon>
        <taxon>Bacteroidota</taxon>
        <taxon>Chitinophagia</taxon>
        <taxon>Chitinophagales</taxon>
        <taxon>Chitinophagaceae</taxon>
        <taxon>Chitinophaga</taxon>
    </lineage>
</organism>
<reference evidence="2 3" key="1">
    <citation type="submission" date="2019-09" db="EMBL/GenBank/DDBJ databases">
        <title>Chitinophaga ginsengihumi sp. nov., isolated from soil of ginseng rhizosphere.</title>
        <authorList>
            <person name="Lee J."/>
        </authorList>
    </citation>
    <scope>NUCLEOTIDE SEQUENCE [LARGE SCALE GENOMIC DNA]</scope>
    <source>
        <strain evidence="2 3">BN140078</strain>
    </source>
</reference>
<dbReference type="Proteomes" id="UP000324611">
    <property type="component" value="Unassembled WGS sequence"/>
</dbReference>
<gene>
    <name evidence="2" type="ORF">F0L74_09450</name>
</gene>
<dbReference type="RefSeq" id="WP_149837615.1">
    <property type="nucleotide sequence ID" value="NZ_VUOC01000002.1"/>
</dbReference>
<proteinExistence type="predicted"/>
<reference evidence="2 3" key="2">
    <citation type="submission" date="2019-09" db="EMBL/GenBank/DDBJ databases">
        <authorList>
            <person name="Jin C."/>
        </authorList>
    </citation>
    <scope>NUCLEOTIDE SEQUENCE [LARGE SCALE GENOMIC DNA]</scope>
    <source>
        <strain evidence="2 3">BN140078</strain>
    </source>
</reference>
<evidence type="ECO:0000256" key="1">
    <source>
        <dbReference type="SAM" id="SignalP"/>
    </source>
</evidence>
<dbReference type="Pfam" id="PF13573">
    <property type="entry name" value="SprB"/>
    <property type="match status" value="8"/>
</dbReference>
<keyword evidence="1" id="KW-0732">Signal</keyword>
<dbReference type="InterPro" id="IPR025667">
    <property type="entry name" value="SprB_repeat"/>
</dbReference>
<accession>A0A5B2VWQ6</accession>
<protein>
    <submittedName>
        <fullName evidence="2">T9SS type A sorting domain-containing protein</fullName>
    </submittedName>
</protein>
<comment type="caution">
    <text evidence="2">The sequence shown here is derived from an EMBL/GenBank/DDBJ whole genome shotgun (WGS) entry which is preliminary data.</text>
</comment>
<feature type="signal peptide" evidence="1">
    <location>
        <begin position="1"/>
        <end position="26"/>
    </location>
</feature>
<keyword evidence="3" id="KW-1185">Reference proteome</keyword>
<dbReference type="InterPro" id="IPR026444">
    <property type="entry name" value="Secre_tail"/>
</dbReference>